<organism evidence="1 2">
    <name type="scientific">Clostridium liquoris</name>
    <dbReference type="NCBI Taxonomy" id="1289519"/>
    <lineage>
        <taxon>Bacteria</taxon>
        <taxon>Bacillati</taxon>
        <taxon>Bacillota</taxon>
        <taxon>Clostridia</taxon>
        <taxon>Eubacteriales</taxon>
        <taxon>Clostridiaceae</taxon>
        <taxon>Clostridium</taxon>
    </lineage>
</organism>
<evidence type="ECO:0000313" key="1">
    <source>
        <dbReference type="EMBL" id="PRR78232.1"/>
    </source>
</evidence>
<protein>
    <submittedName>
        <fullName evidence="1">Uncharacterized protein</fullName>
    </submittedName>
</protein>
<sequence length="36" mass="4073">MESGPCGGRTNFKNLILKAEEYLIEDSSSFYIIKAF</sequence>
<proteinExistence type="predicted"/>
<evidence type="ECO:0000313" key="2">
    <source>
        <dbReference type="Proteomes" id="UP000239706"/>
    </source>
</evidence>
<comment type="caution">
    <text evidence="1">The sequence shown here is derived from an EMBL/GenBank/DDBJ whole genome shotgun (WGS) entry which is preliminary data.</text>
</comment>
<dbReference type="EMBL" id="PVXO01000048">
    <property type="protein sequence ID" value="PRR78232.1"/>
    <property type="molecule type" value="Genomic_DNA"/>
</dbReference>
<accession>A0A2T0B2Y1</accession>
<keyword evidence="2" id="KW-1185">Reference proteome</keyword>
<reference evidence="1 2" key="1">
    <citation type="submission" date="2018-03" db="EMBL/GenBank/DDBJ databases">
        <title>Genome sequence of Clostridium liquoris DSM 100320.</title>
        <authorList>
            <person name="Poehlein A."/>
            <person name="Daniel R."/>
        </authorList>
    </citation>
    <scope>NUCLEOTIDE SEQUENCE [LARGE SCALE GENOMIC DNA]</scope>
    <source>
        <strain evidence="1 2">DSM 100320</strain>
    </source>
</reference>
<gene>
    <name evidence="1" type="ORF">CLLI_18340</name>
</gene>
<dbReference type="Proteomes" id="UP000239706">
    <property type="component" value="Unassembled WGS sequence"/>
</dbReference>
<dbReference type="AlphaFoldDB" id="A0A2T0B2Y1"/>
<name>A0A2T0B2Y1_9CLOT</name>